<dbReference type="EMBL" id="KZ992458">
    <property type="protein sequence ID" value="RKP10339.1"/>
    <property type="molecule type" value="Genomic_DNA"/>
</dbReference>
<keyword evidence="1" id="KW-0175">Coiled coil</keyword>
<name>A0A4V1IXA1_9FUNG</name>
<keyword evidence="2" id="KW-0812">Transmembrane</keyword>
<gene>
    <name evidence="3" type="ORF">THASP1DRAFT_27890</name>
</gene>
<accession>A0A4V1IXA1</accession>
<evidence type="ECO:0000256" key="1">
    <source>
        <dbReference type="SAM" id="Coils"/>
    </source>
</evidence>
<sequence>MRHLCLSHESQSLALVRSLTLLLLTLAFLYFVAEQINQLSTPVVLYQSAFTESTLRLPPVIVKYATFHSKKVDLSVATYPQESRYLARQLGQKTSIVPLDWGSNVTDSAYAWEWTGAKGERKHHVENSDITLETRLIKPPSSWVYAPTNSAYTVNTQRNHNGAQHNVAFAAFDIVFRKALTDSAANATKDAFPQDQAPSVFLFESADKVTSALKEYGMIDLAKVSDSRQATGAWGTRTTIGFDLQYTMDAQGTIHSAFSLHIDRQPIDDKSLAIIRIIPMNRHVRDALYQVETQVIRVDDRLMSFIGNLGGLLALASLLFNWLFGQSRAHPWDVDQHDFAYEPILGNAHSQVEETDRTWMWRTNDAAKLEEMADMSDAKVPFTAGPPATATNITCLAEADRLFDGVVLAPVQYTQSSALSTHDSLLYQLIVLLTAPELDTVQLRAVAQDLSSLSTETYPKNAYDAANVSASETTVSLPNTLAAAMAEIIARIDKLEALEQEQGAARWQQESYQQQETFWSRMGMLYENTNLFREHQPGAPPALPKPPASPH</sequence>
<keyword evidence="2" id="KW-0472">Membrane</keyword>
<dbReference type="Proteomes" id="UP000271241">
    <property type="component" value="Unassembled WGS sequence"/>
</dbReference>
<feature type="transmembrane region" description="Helical" evidence="2">
    <location>
        <begin position="12"/>
        <end position="33"/>
    </location>
</feature>
<proteinExistence type="predicted"/>
<feature type="coiled-coil region" evidence="1">
    <location>
        <begin position="481"/>
        <end position="515"/>
    </location>
</feature>
<evidence type="ECO:0000313" key="3">
    <source>
        <dbReference type="EMBL" id="RKP10339.1"/>
    </source>
</evidence>
<keyword evidence="4" id="KW-1185">Reference proteome</keyword>
<keyword evidence="2" id="KW-1133">Transmembrane helix</keyword>
<organism evidence="3 4">
    <name type="scientific">Thamnocephalis sphaerospora</name>
    <dbReference type="NCBI Taxonomy" id="78915"/>
    <lineage>
        <taxon>Eukaryota</taxon>
        <taxon>Fungi</taxon>
        <taxon>Fungi incertae sedis</taxon>
        <taxon>Zoopagomycota</taxon>
        <taxon>Zoopagomycotina</taxon>
        <taxon>Zoopagomycetes</taxon>
        <taxon>Zoopagales</taxon>
        <taxon>Sigmoideomycetaceae</taxon>
        <taxon>Thamnocephalis</taxon>
    </lineage>
</organism>
<dbReference type="AlphaFoldDB" id="A0A4V1IXA1"/>
<protein>
    <submittedName>
        <fullName evidence="3">Uncharacterized protein</fullName>
    </submittedName>
</protein>
<reference evidence="4" key="1">
    <citation type="journal article" date="2018" name="Nat. Microbiol.">
        <title>Leveraging single-cell genomics to expand the fungal tree of life.</title>
        <authorList>
            <person name="Ahrendt S.R."/>
            <person name="Quandt C.A."/>
            <person name="Ciobanu D."/>
            <person name="Clum A."/>
            <person name="Salamov A."/>
            <person name="Andreopoulos B."/>
            <person name="Cheng J.F."/>
            <person name="Woyke T."/>
            <person name="Pelin A."/>
            <person name="Henrissat B."/>
            <person name="Reynolds N.K."/>
            <person name="Benny G.L."/>
            <person name="Smith M.E."/>
            <person name="James T.Y."/>
            <person name="Grigoriev I.V."/>
        </authorList>
    </citation>
    <scope>NUCLEOTIDE SEQUENCE [LARGE SCALE GENOMIC DNA]</scope>
    <source>
        <strain evidence="4">RSA 1356</strain>
    </source>
</reference>
<evidence type="ECO:0000313" key="4">
    <source>
        <dbReference type="Proteomes" id="UP000271241"/>
    </source>
</evidence>
<evidence type="ECO:0000256" key="2">
    <source>
        <dbReference type="SAM" id="Phobius"/>
    </source>
</evidence>